<dbReference type="GO" id="GO:0009117">
    <property type="term" value="P:nucleotide metabolic process"/>
    <property type="evidence" value="ECO:0007669"/>
    <property type="project" value="UniProtKB-KW"/>
</dbReference>
<comment type="subcellular location">
    <subcellularLocation>
        <location evidence="3">Cytoplasm</location>
    </subcellularLocation>
</comment>
<dbReference type="NCBIfam" id="TIGR00172">
    <property type="entry name" value="maf"/>
    <property type="match status" value="1"/>
</dbReference>
<dbReference type="GO" id="GO:0036221">
    <property type="term" value="F:UTP diphosphatase activity"/>
    <property type="evidence" value="ECO:0007669"/>
    <property type="project" value="RHEA"/>
</dbReference>
<sequence length="222" mass="24242">MVNPQFRGHYRLDWWTFLVSTQRVGGSRLSAQYVLASASPRRIQLLTQLGLTFIAVPADVDETARPKERPQSLVRRLAATKAITVSGHYPDDVIIGSDTVVAQGCQIYGKPRDEAHARHILRQLSGKRHQVYTAVAVYCAQQGRGYVDVVVAHVTFRSLAALEIADYVQSGEPMDKAGGYAIQGQAGKWVTSFEGNLQTVIGLPTDQVKHLIERIGSGGATS</sequence>
<dbReference type="EMBL" id="PXYW01000008">
    <property type="protein sequence ID" value="PSR34531.1"/>
    <property type="molecule type" value="Genomic_DNA"/>
</dbReference>
<dbReference type="GO" id="GO:0036218">
    <property type="term" value="F:dTTP diphosphatase activity"/>
    <property type="evidence" value="ECO:0007669"/>
    <property type="project" value="RHEA"/>
</dbReference>
<evidence type="ECO:0000256" key="2">
    <source>
        <dbReference type="ARBA" id="ARBA00022801"/>
    </source>
</evidence>
<feature type="site" description="Important for substrate specificity" evidence="3">
    <location>
        <position position="99"/>
    </location>
</feature>
<feature type="active site" description="Proton acceptor" evidence="3">
    <location>
        <position position="98"/>
    </location>
</feature>
<feature type="site" description="Important for substrate specificity" evidence="3">
    <location>
        <position position="41"/>
    </location>
</feature>
<comment type="function">
    <text evidence="3">Nucleoside triphosphate pyrophosphatase that hydrolyzes dTTP and UTP. May have a dual role in cell division arrest and in preventing the incorporation of modified nucleotides into cellular nucleic acids.</text>
</comment>
<dbReference type="SUPFAM" id="SSF52972">
    <property type="entry name" value="ITPase-like"/>
    <property type="match status" value="1"/>
</dbReference>
<evidence type="ECO:0000256" key="3">
    <source>
        <dbReference type="HAMAP-Rule" id="MF_00528"/>
    </source>
</evidence>
<comment type="cofactor">
    <cofactor evidence="1 3">
        <name>a divalent metal cation</name>
        <dbReference type="ChEBI" id="CHEBI:60240"/>
    </cofactor>
</comment>
<dbReference type="Gene3D" id="3.90.950.10">
    <property type="match status" value="1"/>
</dbReference>
<dbReference type="EC" id="3.6.1.9" evidence="3"/>
<reference evidence="4 5" key="1">
    <citation type="journal article" date="2014" name="BMC Genomics">
        <title>Comparison of environmental and isolate Sulfobacillus genomes reveals diverse carbon, sulfur, nitrogen, and hydrogen metabolisms.</title>
        <authorList>
            <person name="Justice N.B."/>
            <person name="Norman A."/>
            <person name="Brown C.T."/>
            <person name="Singh A."/>
            <person name="Thomas B.C."/>
            <person name="Banfield J.F."/>
        </authorList>
    </citation>
    <scope>NUCLEOTIDE SEQUENCE [LARGE SCALE GENOMIC DNA]</scope>
    <source>
        <strain evidence="4">AMDSBA4</strain>
    </source>
</reference>
<dbReference type="Pfam" id="PF02545">
    <property type="entry name" value="Maf"/>
    <property type="match status" value="1"/>
</dbReference>
<evidence type="ECO:0000256" key="1">
    <source>
        <dbReference type="ARBA" id="ARBA00001968"/>
    </source>
</evidence>
<evidence type="ECO:0000313" key="4">
    <source>
        <dbReference type="EMBL" id="PSR34531.1"/>
    </source>
</evidence>
<gene>
    <name evidence="4" type="primary">maf</name>
    <name evidence="4" type="ORF">C7B46_05235</name>
</gene>
<comment type="caution">
    <text evidence="4">The sequence shown here is derived from an EMBL/GenBank/DDBJ whole genome shotgun (WGS) entry which is preliminary data.</text>
</comment>
<keyword evidence="3" id="KW-0963">Cytoplasm</keyword>
<proteinExistence type="inferred from homology"/>
<organism evidence="4 5">
    <name type="scientific">Sulfobacillus benefaciens</name>
    <dbReference type="NCBI Taxonomy" id="453960"/>
    <lineage>
        <taxon>Bacteria</taxon>
        <taxon>Bacillati</taxon>
        <taxon>Bacillota</taxon>
        <taxon>Clostridia</taxon>
        <taxon>Eubacteriales</taxon>
        <taxon>Clostridiales Family XVII. Incertae Sedis</taxon>
        <taxon>Sulfobacillus</taxon>
    </lineage>
</organism>
<keyword evidence="2 3" id="KW-0378">Hydrolase</keyword>
<protein>
    <recommendedName>
        <fullName evidence="3">dTTP/UTP pyrophosphatase</fullName>
        <shortName evidence="3">dTTPase/UTPase</shortName>
        <ecNumber evidence="3">3.6.1.9</ecNumber>
    </recommendedName>
    <alternativeName>
        <fullName evidence="3">Nucleoside triphosphate pyrophosphatase</fullName>
    </alternativeName>
    <alternativeName>
        <fullName evidence="3">Nucleotide pyrophosphatase</fullName>
        <shortName evidence="3">Nucleotide PPase</shortName>
    </alternativeName>
</protein>
<dbReference type="GO" id="GO:0005737">
    <property type="term" value="C:cytoplasm"/>
    <property type="evidence" value="ECO:0007669"/>
    <property type="project" value="UniProtKB-SubCell"/>
</dbReference>
<comment type="catalytic activity">
    <reaction evidence="3">
        <text>dTTP + H2O = dTMP + diphosphate + H(+)</text>
        <dbReference type="Rhea" id="RHEA:28534"/>
        <dbReference type="ChEBI" id="CHEBI:15377"/>
        <dbReference type="ChEBI" id="CHEBI:15378"/>
        <dbReference type="ChEBI" id="CHEBI:33019"/>
        <dbReference type="ChEBI" id="CHEBI:37568"/>
        <dbReference type="ChEBI" id="CHEBI:63528"/>
        <dbReference type="EC" id="3.6.1.9"/>
    </reaction>
</comment>
<keyword evidence="3" id="KW-0546">Nucleotide metabolism</keyword>
<dbReference type="PANTHER" id="PTHR43213">
    <property type="entry name" value="BIFUNCTIONAL DTTP/UTP PYROPHOSPHATASE/METHYLTRANSFERASE PROTEIN-RELATED"/>
    <property type="match status" value="1"/>
</dbReference>
<evidence type="ECO:0000313" key="5">
    <source>
        <dbReference type="Proteomes" id="UP000242972"/>
    </source>
</evidence>
<dbReference type="InterPro" id="IPR003697">
    <property type="entry name" value="Maf-like"/>
</dbReference>
<accession>A0A2T2XJ52</accession>
<comment type="catalytic activity">
    <reaction evidence="3">
        <text>UTP + H2O = UMP + diphosphate + H(+)</text>
        <dbReference type="Rhea" id="RHEA:29395"/>
        <dbReference type="ChEBI" id="CHEBI:15377"/>
        <dbReference type="ChEBI" id="CHEBI:15378"/>
        <dbReference type="ChEBI" id="CHEBI:33019"/>
        <dbReference type="ChEBI" id="CHEBI:46398"/>
        <dbReference type="ChEBI" id="CHEBI:57865"/>
        <dbReference type="EC" id="3.6.1.9"/>
    </reaction>
</comment>
<dbReference type="InterPro" id="IPR029001">
    <property type="entry name" value="ITPase-like_fam"/>
</dbReference>
<name>A0A2T2XJ52_9FIRM</name>
<dbReference type="PANTHER" id="PTHR43213:SF5">
    <property type="entry name" value="BIFUNCTIONAL DTTP_UTP PYROPHOSPHATASE_METHYLTRANSFERASE PROTEIN-RELATED"/>
    <property type="match status" value="1"/>
</dbReference>
<comment type="similarity">
    <text evidence="3">Belongs to the Maf family. YhdE subfamily.</text>
</comment>
<feature type="site" description="Important for substrate specificity" evidence="3">
    <location>
        <position position="183"/>
    </location>
</feature>
<dbReference type="PIRSF" id="PIRSF006305">
    <property type="entry name" value="Maf"/>
    <property type="match status" value="1"/>
</dbReference>
<dbReference type="CDD" id="cd00555">
    <property type="entry name" value="Maf"/>
    <property type="match status" value="1"/>
</dbReference>
<dbReference type="AlphaFoldDB" id="A0A2T2XJ52"/>
<dbReference type="Proteomes" id="UP000242972">
    <property type="component" value="Unassembled WGS sequence"/>
</dbReference>
<dbReference type="HAMAP" id="MF_00528">
    <property type="entry name" value="Maf"/>
    <property type="match status" value="1"/>
</dbReference>
<comment type="caution">
    <text evidence="3">Lacks conserved residue(s) required for the propagation of feature annotation.</text>
</comment>